<dbReference type="InterPro" id="IPR007607">
    <property type="entry name" value="BacA/B"/>
</dbReference>
<protein>
    <recommendedName>
        <fullName evidence="5">Polymer-forming cytoskeletal protein</fullName>
    </recommendedName>
</protein>
<comment type="similarity">
    <text evidence="1">Belongs to the bactofilin family.</text>
</comment>
<evidence type="ECO:0000313" key="4">
    <source>
        <dbReference type="Proteomes" id="UP000005089"/>
    </source>
</evidence>
<evidence type="ECO:0000256" key="1">
    <source>
        <dbReference type="ARBA" id="ARBA00044755"/>
    </source>
</evidence>
<dbReference type="AlphaFoldDB" id="C3X935"/>
<proteinExistence type="inferred from homology"/>
<dbReference type="STRING" id="847.BRW83_1487"/>
<sequence length="213" mass="22939">MNTKIQDKKSNARIAWEEFISNFSLNDKKNTSVKPAGNGTAVYSSPETTVRNTDEKPAFNFREYNEPEIVPPARLVPPRTTVIGEQVDITGNCKIEGDVEIYGEITGDVQAGGTIVVFGKVTGNMSGKNVILNAARVKGSIIAEETIELDDNSVVTDGKMVAEKILSNGKTECDMDISKIARFGEKANSSGNINTIRISIEEGAVIKGVVVSQ</sequence>
<dbReference type="OrthoDB" id="5612117at2"/>
<reference evidence="3 4" key="1">
    <citation type="submission" date="2009-02" db="EMBL/GenBank/DDBJ databases">
        <title>The Genome Sequence of Oxalobacter formigenes OXCC13.</title>
        <authorList>
            <consortium name="The Broad Institute Genome Sequencing Platform"/>
            <person name="Ward D."/>
            <person name="Young S.K."/>
            <person name="Kodira C.D."/>
            <person name="Zeng Q."/>
            <person name="Koehrsen M."/>
            <person name="Alvarado L."/>
            <person name="Berlin A."/>
            <person name="Borenstein D."/>
            <person name="Chen Z."/>
            <person name="Engels R."/>
            <person name="Freedman E."/>
            <person name="Gellesch M."/>
            <person name="Goldberg J."/>
            <person name="Griggs A."/>
            <person name="Gujja S."/>
            <person name="Heiman D."/>
            <person name="Hepburn T."/>
            <person name="Howarth C."/>
            <person name="Jen D."/>
            <person name="Larson L."/>
            <person name="Lewis B."/>
            <person name="Mehta T."/>
            <person name="Park D."/>
            <person name="Pearson M."/>
            <person name="Roberts A."/>
            <person name="Saif S."/>
            <person name="Shea T."/>
            <person name="Shenoy N."/>
            <person name="Sisk P."/>
            <person name="Stolte C."/>
            <person name="Sykes S."/>
            <person name="Walk T."/>
            <person name="White J."/>
            <person name="Yandava C."/>
            <person name="Allison M.J."/>
            <person name="Lander E."/>
            <person name="Nusbaum C."/>
            <person name="Galagan J."/>
            <person name="Birren B."/>
        </authorList>
    </citation>
    <scope>NUCLEOTIDE SEQUENCE [LARGE SCALE GENOMIC DNA]</scope>
    <source>
        <strain evidence="3 4">OXCC13</strain>
    </source>
</reference>
<accession>C3X935</accession>
<evidence type="ECO:0000256" key="2">
    <source>
        <dbReference type="SAM" id="MobiDB-lite"/>
    </source>
</evidence>
<feature type="region of interest" description="Disordered" evidence="2">
    <location>
        <begin position="30"/>
        <end position="52"/>
    </location>
</feature>
<dbReference type="PANTHER" id="PTHR35024:SF4">
    <property type="entry name" value="POLYMER-FORMING CYTOSKELETAL PROTEIN"/>
    <property type="match status" value="1"/>
</dbReference>
<dbReference type="GeneID" id="77135351"/>
<evidence type="ECO:0000313" key="3">
    <source>
        <dbReference type="EMBL" id="EEO29711.1"/>
    </source>
</evidence>
<dbReference type="Pfam" id="PF04519">
    <property type="entry name" value="Bactofilin"/>
    <property type="match status" value="1"/>
</dbReference>
<dbReference type="RefSeq" id="WP_005880399.1">
    <property type="nucleotide sequence ID" value="NZ_CP019430.1"/>
</dbReference>
<evidence type="ECO:0008006" key="5">
    <source>
        <dbReference type="Google" id="ProtNLM"/>
    </source>
</evidence>
<dbReference type="HOGENOM" id="CLU_1330851_0_0_4"/>
<name>C3X935_OXAFO</name>
<feature type="compositionally biased region" description="Polar residues" evidence="2">
    <location>
        <begin position="41"/>
        <end position="51"/>
    </location>
</feature>
<dbReference type="eggNOG" id="COG1664">
    <property type="taxonomic scope" value="Bacteria"/>
</dbReference>
<dbReference type="PANTHER" id="PTHR35024">
    <property type="entry name" value="HYPOTHETICAL CYTOSOLIC PROTEIN"/>
    <property type="match status" value="1"/>
</dbReference>
<gene>
    <name evidence="3" type="ORF">OFBG_00739</name>
</gene>
<keyword evidence="4" id="KW-1185">Reference proteome</keyword>
<organism evidence="3 4">
    <name type="scientific">Oxalobacter formigenes OXCC13</name>
    <dbReference type="NCBI Taxonomy" id="556269"/>
    <lineage>
        <taxon>Bacteria</taxon>
        <taxon>Pseudomonadati</taxon>
        <taxon>Pseudomonadota</taxon>
        <taxon>Betaproteobacteria</taxon>
        <taxon>Burkholderiales</taxon>
        <taxon>Oxalobacteraceae</taxon>
        <taxon>Oxalobacter</taxon>
    </lineage>
</organism>
<dbReference type="EMBL" id="GG658170">
    <property type="protein sequence ID" value="EEO29711.1"/>
    <property type="molecule type" value="Genomic_DNA"/>
</dbReference>
<dbReference type="Proteomes" id="UP000005089">
    <property type="component" value="Unassembled WGS sequence"/>
</dbReference>